<dbReference type="OrthoDB" id="7337814at2"/>
<dbReference type="AlphaFoldDB" id="A0A0F7JUB2"/>
<name>A0A0F7JUB2_9GAMM</name>
<evidence type="ECO:0000313" key="2">
    <source>
        <dbReference type="Proteomes" id="UP000034410"/>
    </source>
</evidence>
<keyword evidence="2" id="KW-1185">Reference proteome</keyword>
<gene>
    <name evidence="1" type="ORF">AAY24_01415</name>
</gene>
<accession>A0A0F7JUB2</accession>
<proteinExistence type="predicted"/>
<dbReference type="PATRIC" id="fig|1543721.4.peg.300"/>
<dbReference type="KEGG" id="seds:AAY24_01415"/>
<dbReference type="SMART" id="SM01236">
    <property type="entry name" value="Haem_oxygenase_2"/>
    <property type="match status" value="1"/>
</dbReference>
<evidence type="ECO:0000313" key="1">
    <source>
        <dbReference type="EMBL" id="AKH19222.1"/>
    </source>
</evidence>
<dbReference type="Proteomes" id="UP000034410">
    <property type="component" value="Chromosome"/>
</dbReference>
<dbReference type="InterPro" id="IPR016084">
    <property type="entry name" value="Haem_Oase-like_multi-hlx"/>
</dbReference>
<dbReference type="Gene3D" id="1.20.910.10">
    <property type="entry name" value="Heme oxygenase-like"/>
    <property type="match status" value="1"/>
</dbReference>
<reference evidence="1 2" key="1">
    <citation type="journal article" date="2015" name="Genome Announc.">
        <title>Complete Genome Sequence of Sedimenticola thiotaurini Strain SIP-G1, a Polyphosphate- and Polyhydroxyalkanoate-Accumulating Sulfur-Oxidizing Gammaproteobacterium Isolated from Salt Marsh Sediments.</title>
        <authorList>
            <person name="Flood B.E."/>
            <person name="Jones D.S."/>
            <person name="Bailey J.V."/>
        </authorList>
    </citation>
    <scope>NUCLEOTIDE SEQUENCE [LARGE SCALE GENOMIC DNA]</scope>
    <source>
        <strain evidence="1 2">SIP-G1</strain>
    </source>
</reference>
<dbReference type="EMBL" id="CP011412">
    <property type="protein sequence ID" value="AKH19222.1"/>
    <property type="molecule type" value="Genomic_DNA"/>
</dbReference>
<sequence length="418" mass="47253">MGSSMNEVPSPPRKGRPFSDLLVELEDGSAILNPGVHPLPDLLSMPAETVLEAFKKSQQKDFLEIIDRLEDPQNPLNRLLNELREIAEKDADNRFNELALFQSGALKELFITLHNHVMDHPVWRHPFFLRIFAGDFDQPQLTRFAKHYFNQVKNTRQCVALALGRFSGLMPLPYGSINERVSELAQIVLAQLLADEYGVGTHAVEDYPDLHGLLTSTTHIVMYRNLFEGLGVPFEEQDVAMLPGVADNVLTQRLLSDHPSFTLVESLASVGLGMEWGVPEFFSLLLGGMIRWGWKNSVPLTQQQLIVFIAHVQYDVLHAISVMLITSFFNHENDALVQIKQATNTLMSSRYNMMSDVYRHVFEEDCPDINAIGLAPEYHLKDRRIADALIQARREVASDRVIGGEAYRRSESLPFVFS</sequence>
<protein>
    <submittedName>
        <fullName evidence="1">Uncharacterized protein</fullName>
    </submittedName>
</protein>
<dbReference type="SUPFAM" id="SSF48613">
    <property type="entry name" value="Heme oxygenase-like"/>
    <property type="match status" value="1"/>
</dbReference>
<organism evidence="1 2">
    <name type="scientific">Sedimenticola thiotaurini</name>
    <dbReference type="NCBI Taxonomy" id="1543721"/>
    <lineage>
        <taxon>Bacteria</taxon>
        <taxon>Pseudomonadati</taxon>
        <taxon>Pseudomonadota</taxon>
        <taxon>Gammaproteobacteria</taxon>
        <taxon>Chromatiales</taxon>
        <taxon>Sedimenticolaceae</taxon>
        <taxon>Sedimenticola</taxon>
    </lineage>
</organism>